<organism evidence="3 4">
    <name type="scientific">Mycobacterium pinniadriaticum</name>
    <dbReference type="NCBI Taxonomy" id="2994102"/>
    <lineage>
        <taxon>Bacteria</taxon>
        <taxon>Bacillati</taxon>
        <taxon>Actinomycetota</taxon>
        <taxon>Actinomycetes</taxon>
        <taxon>Mycobacteriales</taxon>
        <taxon>Mycobacteriaceae</taxon>
        <taxon>Mycobacterium</taxon>
    </lineage>
</organism>
<sequence length="491" mass="51210">MGSSKYVGYVGGVAVAVGVGAAIAAASQGVASADTGNSGSSSSSDSAKSDSGPKKSATGTSKRTKPVSKLNGTVTSAAANTKSAASTPTSAKTTAASFESTQVEKLEGLFKGTGHSAPRPAAATESTDTTSTAAATTESTETTETTAAATAAATVNPATAFWNPFRWMPPEPAPQDMPGPIWTLELSFMSVFPNDIKAVGREGFELGYRLTQMIPWVNIIVPFTNIATDLPAAFDGDKAAAQRVINNLIVTIHPVAVLYYGYNEVADVLNLEAPALQLQEWFISSLWNLFDPFALLHNRGESGLPLSTTTPPPDQVTPESAAATTLAAAVTPSASDAPSTTIDFPDQIDPFPADDPAPIGMPAAIYSIEKGLVALFPADVQPVVRELYELSWRVSQMTPSLNAVVPVAELLPSLLQAALGHKDTSQAAINAVLLTTTPLSILYYGYDELADLLNVEEDAQALKAEIYAAVWDEVDPNGYLHVPGHSGLQTV</sequence>
<name>A0ABT3SN36_9MYCO</name>
<feature type="compositionally biased region" description="Low complexity" evidence="1">
    <location>
        <begin position="121"/>
        <end position="147"/>
    </location>
</feature>
<evidence type="ECO:0000256" key="2">
    <source>
        <dbReference type="SAM" id="SignalP"/>
    </source>
</evidence>
<evidence type="ECO:0000313" key="4">
    <source>
        <dbReference type="Proteomes" id="UP001300745"/>
    </source>
</evidence>
<evidence type="ECO:0000313" key="3">
    <source>
        <dbReference type="EMBL" id="MCX2940950.1"/>
    </source>
</evidence>
<gene>
    <name evidence="3" type="ORF">ORI27_30105</name>
</gene>
<protein>
    <submittedName>
        <fullName evidence="3">Uncharacterized protein</fullName>
    </submittedName>
</protein>
<reference evidence="3 4" key="1">
    <citation type="submission" date="2022-11" db="EMBL/GenBank/DDBJ databases">
        <title>Mycobacterium sp. nov.</title>
        <authorList>
            <person name="Papic B."/>
            <person name="Spicic S."/>
            <person name="Duvnjak S."/>
        </authorList>
    </citation>
    <scope>NUCLEOTIDE SEQUENCE [LARGE SCALE GENOMIC DNA]</scope>
    <source>
        <strain evidence="3 4">CVI_P4</strain>
    </source>
</reference>
<accession>A0ABT3SN36</accession>
<dbReference type="EMBL" id="JAPJDO010000052">
    <property type="protein sequence ID" value="MCX2940950.1"/>
    <property type="molecule type" value="Genomic_DNA"/>
</dbReference>
<evidence type="ECO:0000256" key="1">
    <source>
        <dbReference type="SAM" id="MobiDB-lite"/>
    </source>
</evidence>
<feature type="compositionally biased region" description="Low complexity" evidence="1">
    <location>
        <begin position="73"/>
        <end position="97"/>
    </location>
</feature>
<feature type="region of interest" description="Disordered" evidence="1">
    <location>
        <begin position="111"/>
        <end position="147"/>
    </location>
</feature>
<proteinExistence type="predicted"/>
<feature type="compositionally biased region" description="Low complexity" evidence="1">
    <location>
        <begin position="28"/>
        <end position="46"/>
    </location>
</feature>
<dbReference type="Proteomes" id="UP001300745">
    <property type="component" value="Unassembled WGS sequence"/>
</dbReference>
<comment type="caution">
    <text evidence="3">The sequence shown here is derived from an EMBL/GenBank/DDBJ whole genome shotgun (WGS) entry which is preliminary data.</text>
</comment>
<dbReference type="RefSeq" id="WP_266000824.1">
    <property type="nucleotide sequence ID" value="NZ_JAPJDN010000052.1"/>
</dbReference>
<keyword evidence="4" id="KW-1185">Reference proteome</keyword>
<keyword evidence="2" id="KW-0732">Signal</keyword>
<feature type="signal peptide" evidence="2">
    <location>
        <begin position="1"/>
        <end position="24"/>
    </location>
</feature>
<feature type="region of interest" description="Disordered" evidence="1">
    <location>
        <begin position="28"/>
        <end position="98"/>
    </location>
</feature>
<feature type="chain" id="PRO_5045209516" evidence="2">
    <location>
        <begin position="25"/>
        <end position="491"/>
    </location>
</feature>